<accession>A0AAD8Y2C7</accession>
<gene>
    <name evidence="2" type="ORF">QTG54_011524</name>
</gene>
<dbReference type="EMBL" id="JATAAI010000023">
    <property type="protein sequence ID" value="KAK1737752.1"/>
    <property type="molecule type" value="Genomic_DNA"/>
</dbReference>
<sequence length="537" mass="60915">MNRAKVPVKHEVKKAYFHALRNAFLIWNPKKVEEFESKMRKDGVDEKEIDAMKYFKPHLYDECIERHAPAPRILYYRVRAVFALFGNMVDSKTKKPLFNAAAWRKANEVLKEILHGYYSDPPGTILYSKKMKSDGTVMRNKYGMELVECFRGTNRVEAYHKKLHPIVKSKNCGVKMAAFLLAEMRHRHNQNISVLRRGGFPVLGHYSTHKIDQLQELYLHNHGCVLYPGWDSASAYKPTDESFDTIALHHSELQDALKNRREQLGDVKLTKDLQYMCDAMGVPLPFLPFSGKDGKAECQLFAKLMLMHKGTLDDVKFALEWCKHVDPEQNIHAKLPCHIRVQAAKFDRNQRIRATMEKAKNGRDLLKELHSKILPAMLEEESGSSDAQADDPPETAASPPSAKTATSRKRKSLTAGLSHTLRAPTRPCHFPVPPPQAMHNAPYVQHGDMIIGGSIPLQGPRKKRVCTLCLRNNGVNSPTCPGRSSHQHCKFFHLNNAPKLWHPHPLTLPKKKTKMCRKCGIVGCSGVGGHKYCTNNK</sequence>
<feature type="region of interest" description="Disordered" evidence="1">
    <location>
        <begin position="380"/>
        <end position="427"/>
    </location>
</feature>
<name>A0AAD8Y2C7_9STRA</name>
<proteinExistence type="predicted"/>
<dbReference type="AlphaFoldDB" id="A0AAD8Y2C7"/>
<organism evidence="2 3">
    <name type="scientific">Skeletonema marinoi</name>
    <dbReference type="NCBI Taxonomy" id="267567"/>
    <lineage>
        <taxon>Eukaryota</taxon>
        <taxon>Sar</taxon>
        <taxon>Stramenopiles</taxon>
        <taxon>Ochrophyta</taxon>
        <taxon>Bacillariophyta</taxon>
        <taxon>Coscinodiscophyceae</taxon>
        <taxon>Thalassiosirophycidae</taxon>
        <taxon>Thalassiosirales</taxon>
        <taxon>Skeletonemataceae</taxon>
        <taxon>Skeletonema</taxon>
        <taxon>Skeletonema marinoi-dohrnii complex</taxon>
    </lineage>
</organism>
<evidence type="ECO:0000313" key="3">
    <source>
        <dbReference type="Proteomes" id="UP001224775"/>
    </source>
</evidence>
<dbReference type="Proteomes" id="UP001224775">
    <property type="component" value="Unassembled WGS sequence"/>
</dbReference>
<evidence type="ECO:0000256" key="1">
    <source>
        <dbReference type="SAM" id="MobiDB-lite"/>
    </source>
</evidence>
<protein>
    <submittedName>
        <fullName evidence="2">Uncharacterized protein</fullName>
    </submittedName>
</protein>
<evidence type="ECO:0000313" key="2">
    <source>
        <dbReference type="EMBL" id="KAK1737752.1"/>
    </source>
</evidence>
<feature type="compositionally biased region" description="Low complexity" evidence="1">
    <location>
        <begin position="394"/>
        <end position="405"/>
    </location>
</feature>
<reference evidence="2" key="1">
    <citation type="submission" date="2023-06" db="EMBL/GenBank/DDBJ databases">
        <title>Survivors Of The Sea: Transcriptome response of Skeletonema marinoi to long-term dormancy.</title>
        <authorList>
            <person name="Pinder M.I.M."/>
            <person name="Kourtchenko O."/>
            <person name="Robertson E.K."/>
            <person name="Larsson T."/>
            <person name="Maumus F."/>
            <person name="Osuna-Cruz C.M."/>
            <person name="Vancaester E."/>
            <person name="Stenow R."/>
            <person name="Vandepoele K."/>
            <person name="Ploug H."/>
            <person name="Bruchert V."/>
            <person name="Godhe A."/>
            <person name="Topel M."/>
        </authorList>
    </citation>
    <scope>NUCLEOTIDE SEQUENCE</scope>
    <source>
        <strain evidence="2">R05AC</strain>
    </source>
</reference>
<comment type="caution">
    <text evidence="2">The sequence shown here is derived from an EMBL/GenBank/DDBJ whole genome shotgun (WGS) entry which is preliminary data.</text>
</comment>
<keyword evidence="3" id="KW-1185">Reference proteome</keyword>
<feature type="compositionally biased region" description="Acidic residues" evidence="1">
    <location>
        <begin position="380"/>
        <end position="393"/>
    </location>
</feature>